<evidence type="ECO:0000313" key="2">
    <source>
        <dbReference type="WBParaSite" id="ACRNAN_Path_1350.g5305.t1"/>
    </source>
</evidence>
<proteinExistence type="predicted"/>
<dbReference type="WBParaSite" id="ACRNAN_Path_1350.g5305.t1">
    <property type="protein sequence ID" value="ACRNAN_Path_1350.g5305.t1"/>
    <property type="gene ID" value="ACRNAN_Path_1350.g5305"/>
</dbReference>
<name>A0A914BZB0_9BILA</name>
<protein>
    <submittedName>
        <fullName evidence="2">Uncharacterized protein</fullName>
    </submittedName>
</protein>
<evidence type="ECO:0000313" key="1">
    <source>
        <dbReference type="Proteomes" id="UP000887540"/>
    </source>
</evidence>
<accession>A0A914BZB0</accession>
<keyword evidence="1" id="KW-1185">Reference proteome</keyword>
<dbReference type="AlphaFoldDB" id="A0A914BZB0"/>
<dbReference type="Proteomes" id="UP000887540">
    <property type="component" value="Unplaced"/>
</dbReference>
<organism evidence="1 2">
    <name type="scientific">Acrobeloides nanus</name>
    <dbReference type="NCBI Taxonomy" id="290746"/>
    <lineage>
        <taxon>Eukaryota</taxon>
        <taxon>Metazoa</taxon>
        <taxon>Ecdysozoa</taxon>
        <taxon>Nematoda</taxon>
        <taxon>Chromadorea</taxon>
        <taxon>Rhabditida</taxon>
        <taxon>Tylenchina</taxon>
        <taxon>Cephalobomorpha</taxon>
        <taxon>Cephaloboidea</taxon>
        <taxon>Cephalobidae</taxon>
        <taxon>Acrobeloides</taxon>
    </lineage>
</organism>
<sequence length="163" mass="19030">MACGPVKLNYSTYENIQKLSKKCGQKLRTNIFTTFGHFYDRLDDCAEFLLCILRKSILAEKIALTLNEEDTYHFLENPGFLKIPLSIATEITFHCDTFIFDSGRNLIDFIKIGDLFGANRYSLRLSNLNSYLDFCEDYLEIFQTIDPRKHLKNISFCMLTYIF</sequence>
<reference evidence="2" key="1">
    <citation type="submission" date="2022-11" db="UniProtKB">
        <authorList>
            <consortium name="WormBaseParasite"/>
        </authorList>
    </citation>
    <scope>IDENTIFICATION</scope>
</reference>